<comment type="cofactor">
    <cofactor evidence="4">
        <name>Mg(2+)</name>
        <dbReference type="ChEBI" id="CHEBI:18420"/>
    </cofactor>
</comment>
<keyword evidence="7" id="KW-0663">Pyridoxal phosphate</keyword>
<dbReference type="FunFam" id="3.40.50.1100:FF:000005">
    <property type="entry name" value="Threonine dehydratase catabolic"/>
    <property type="match status" value="1"/>
</dbReference>
<gene>
    <name evidence="10" type="ORF">EDD55_102253</name>
</gene>
<comment type="caution">
    <text evidence="10">The sequence shown here is derived from an EMBL/GenBank/DDBJ whole genome shotgun (WGS) entry which is preliminary data.</text>
</comment>
<evidence type="ECO:0000256" key="8">
    <source>
        <dbReference type="ARBA" id="ARBA00023239"/>
    </source>
</evidence>
<dbReference type="Proteomes" id="UP000295304">
    <property type="component" value="Unassembled WGS sequence"/>
</dbReference>
<evidence type="ECO:0000256" key="3">
    <source>
        <dbReference type="ARBA" id="ARBA00001936"/>
    </source>
</evidence>
<dbReference type="GO" id="GO:0018114">
    <property type="term" value="F:threonine racemase activity"/>
    <property type="evidence" value="ECO:0007669"/>
    <property type="project" value="TreeGrafter"/>
</dbReference>
<dbReference type="PANTHER" id="PTHR43050:SF1">
    <property type="entry name" value="SERINE RACEMASE"/>
    <property type="match status" value="1"/>
</dbReference>
<evidence type="ECO:0000256" key="2">
    <source>
        <dbReference type="ARBA" id="ARBA00001933"/>
    </source>
</evidence>
<keyword evidence="11" id="KW-1185">Reference proteome</keyword>
<evidence type="ECO:0000256" key="7">
    <source>
        <dbReference type="ARBA" id="ARBA00022898"/>
    </source>
</evidence>
<comment type="cofactor">
    <cofactor evidence="1">
        <name>Ca(2+)</name>
        <dbReference type="ChEBI" id="CHEBI:29108"/>
    </cofactor>
</comment>
<dbReference type="OrthoDB" id="9811476at2"/>
<dbReference type="Pfam" id="PF00291">
    <property type="entry name" value="PALP"/>
    <property type="match status" value="1"/>
</dbReference>
<dbReference type="InterPro" id="IPR001926">
    <property type="entry name" value="TrpB-like_PALP"/>
</dbReference>
<evidence type="ECO:0000256" key="5">
    <source>
        <dbReference type="ARBA" id="ARBA00010869"/>
    </source>
</evidence>
<organism evidence="10 11">
    <name type="scientific">Varunaivibrio sulfuroxidans</name>
    <dbReference type="NCBI Taxonomy" id="1773489"/>
    <lineage>
        <taxon>Bacteria</taxon>
        <taxon>Pseudomonadati</taxon>
        <taxon>Pseudomonadota</taxon>
        <taxon>Alphaproteobacteria</taxon>
        <taxon>Rhodospirillales</taxon>
        <taxon>Magnetovibrionaceae</taxon>
        <taxon>Varunaivibrio</taxon>
    </lineage>
</organism>
<sequence>MDAPKEPTFDDLRQAQARLHKQAVRTPLLESPLLNQRLGGRLLIKPEMTQKSGAFKFRGAYNAITALIERDPDLSGVITYSSGNHAQGVALSAALHGVAAVIIMPDDAPAAKIAKTRAYGAEVVHYRRGRESREEIGENLARERALTLVRPYDEPLVIAGQGTIGIEIAEDVQRLGLTLDAVIAPCGGGGMSAGIAIALETLLPDTALYTAEPEDFDDMARSLVAGARQSNASEGGSICDALMTPSPGELTFAINRHRVKAGLVASDADALDAMALLFDHFKVVSEPGGAISVATILNGAIDITGRTIVTVCSGGNVDHEIFIRALSR</sequence>
<evidence type="ECO:0000256" key="1">
    <source>
        <dbReference type="ARBA" id="ARBA00001913"/>
    </source>
</evidence>
<evidence type="ECO:0000313" key="10">
    <source>
        <dbReference type="EMBL" id="TCS64211.1"/>
    </source>
</evidence>
<evidence type="ECO:0000256" key="4">
    <source>
        <dbReference type="ARBA" id="ARBA00001946"/>
    </source>
</evidence>
<dbReference type="GO" id="GO:0030170">
    <property type="term" value="F:pyridoxal phosphate binding"/>
    <property type="evidence" value="ECO:0007669"/>
    <property type="project" value="InterPro"/>
</dbReference>
<dbReference type="EMBL" id="SLZW01000002">
    <property type="protein sequence ID" value="TCS64211.1"/>
    <property type="molecule type" value="Genomic_DNA"/>
</dbReference>
<dbReference type="Gene3D" id="3.40.50.1100">
    <property type="match status" value="2"/>
</dbReference>
<dbReference type="RefSeq" id="WP_132938165.1">
    <property type="nucleotide sequence ID" value="NZ_CP119676.1"/>
</dbReference>
<evidence type="ECO:0000313" key="11">
    <source>
        <dbReference type="Proteomes" id="UP000295304"/>
    </source>
</evidence>
<evidence type="ECO:0000259" key="9">
    <source>
        <dbReference type="Pfam" id="PF00291"/>
    </source>
</evidence>
<dbReference type="PANTHER" id="PTHR43050">
    <property type="entry name" value="SERINE / THREONINE RACEMASE FAMILY MEMBER"/>
    <property type="match status" value="1"/>
</dbReference>
<protein>
    <submittedName>
        <fullName evidence="10">Threonine dehydratase</fullName>
    </submittedName>
</protein>
<comment type="cofactor">
    <cofactor evidence="2">
        <name>pyridoxal 5'-phosphate</name>
        <dbReference type="ChEBI" id="CHEBI:597326"/>
    </cofactor>
</comment>
<name>A0A4V6NYK1_9PROT</name>
<dbReference type="InterPro" id="IPR036052">
    <property type="entry name" value="TrpB-like_PALP_sf"/>
</dbReference>
<keyword evidence="8" id="KW-0456">Lyase</keyword>
<dbReference type="AlphaFoldDB" id="A0A4V6NYK1"/>
<dbReference type="InterPro" id="IPR000634">
    <property type="entry name" value="Ser/Thr_deHydtase_PyrdxlP-BS"/>
</dbReference>
<dbReference type="GO" id="GO:0005524">
    <property type="term" value="F:ATP binding"/>
    <property type="evidence" value="ECO:0007669"/>
    <property type="project" value="TreeGrafter"/>
</dbReference>
<dbReference type="GO" id="GO:0030378">
    <property type="term" value="F:serine racemase activity"/>
    <property type="evidence" value="ECO:0007669"/>
    <property type="project" value="TreeGrafter"/>
</dbReference>
<feature type="domain" description="Tryptophan synthase beta chain-like PALP" evidence="9">
    <location>
        <begin position="25"/>
        <end position="314"/>
    </location>
</feature>
<dbReference type="CDD" id="cd01562">
    <property type="entry name" value="Thr-dehyd"/>
    <property type="match status" value="1"/>
</dbReference>
<reference evidence="10 11" key="1">
    <citation type="submission" date="2019-03" db="EMBL/GenBank/DDBJ databases">
        <title>Genomic Encyclopedia of Type Strains, Phase IV (KMG-IV): sequencing the most valuable type-strain genomes for metagenomic binning, comparative biology and taxonomic classification.</title>
        <authorList>
            <person name="Goeker M."/>
        </authorList>
    </citation>
    <scope>NUCLEOTIDE SEQUENCE [LARGE SCALE GENOMIC DNA]</scope>
    <source>
        <strain evidence="10 11">DSM 101688</strain>
    </source>
</reference>
<dbReference type="SUPFAM" id="SSF53686">
    <property type="entry name" value="Tryptophan synthase beta subunit-like PLP-dependent enzymes"/>
    <property type="match status" value="1"/>
</dbReference>
<comment type="cofactor">
    <cofactor evidence="3">
        <name>Mn(2+)</name>
        <dbReference type="ChEBI" id="CHEBI:29035"/>
    </cofactor>
</comment>
<evidence type="ECO:0000256" key="6">
    <source>
        <dbReference type="ARBA" id="ARBA00022842"/>
    </source>
</evidence>
<dbReference type="GO" id="GO:0070179">
    <property type="term" value="P:D-serine biosynthetic process"/>
    <property type="evidence" value="ECO:0007669"/>
    <property type="project" value="TreeGrafter"/>
</dbReference>
<proteinExistence type="inferred from homology"/>
<dbReference type="GO" id="GO:0003941">
    <property type="term" value="F:L-serine ammonia-lyase activity"/>
    <property type="evidence" value="ECO:0007669"/>
    <property type="project" value="TreeGrafter"/>
</dbReference>
<dbReference type="GO" id="GO:0000287">
    <property type="term" value="F:magnesium ion binding"/>
    <property type="evidence" value="ECO:0007669"/>
    <property type="project" value="TreeGrafter"/>
</dbReference>
<comment type="similarity">
    <text evidence="5">Belongs to the serine/threonine dehydratase family.</text>
</comment>
<dbReference type="PROSITE" id="PS00165">
    <property type="entry name" value="DEHYDRATASE_SER_THR"/>
    <property type="match status" value="1"/>
</dbReference>
<accession>A0A4V6NYK1</accession>
<keyword evidence="6" id="KW-0460">Magnesium</keyword>